<keyword evidence="1" id="KW-0677">Repeat</keyword>
<dbReference type="InterPro" id="IPR051170">
    <property type="entry name" value="Neural/epithelial_adhesion"/>
</dbReference>
<dbReference type="SUPFAM" id="SSF48726">
    <property type="entry name" value="Immunoglobulin"/>
    <property type="match status" value="2"/>
</dbReference>
<feature type="domain" description="Ig-like" evidence="4">
    <location>
        <begin position="45"/>
        <end position="91"/>
    </location>
</feature>
<dbReference type="Gene3D" id="2.60.40.10">
    <property type="entry name" value="Immunoglobulins"/>
    <property type="match status" value="2"/>
</dbReference>
<keyword evidence="3" id="KW-0393">Immunoglobulin domain</keyword>
<reference evidence="5 6" key="1">
    <citation type="submission" date="2021-06" db="EMBL/GenBank/DDBJ databases">
        <title>Caerostris extrusa draft genome.</title>
        <authorList>
            <person name="Kono N."/>
            <person name="Arakawa K."/>
        </authorList>
    </citation>
    <scope>NUCLEOTIDE SEQUENCE [LARGE SCALE GENOMIC DNA]</scope>
</reference>
<proteinExistence type="predicted"/>
<dbReference type="PANTHER" id="PTHR12231">
    <property type="entry name" value="CTX-RELATED TYPE I TRANSMEMBRANE PROTEIN"/>
    <property type="match status" value="1"/>
</dbReference>
<evidence type="ECO:0000256" key="3">
    <source>
        <dbReference type="ARBA" id="ARBA00023319"/>
    </source>
</evidence>
<comment type="caution">
    <text evidence="5">The sequence shown here is derived from an EMBL/GenBank/DDBJ whole genome shotgun (WGS) entry which is preliminary data.</text>
</comment>
<evidence type="ECO:0000256" key="1">
    <source>
        <dbReference type="ARBA" id="ARBA00022737"/>
    </source>
</evidence>
<dbReference type="InterPro" id="IPR036179">
    <property type="entry name" value="Ig-like_dom_sf"/>
</dbReference>
<dbReference type="PROSITE" id="PS50835">
    <property type="entry name" value="IG_LIKE"/>
    <property type="match status" value="1"/>
</dbReference>
<dbReference type="InterPro" id="IPR007110">
    <property type="entry name" value="Ig-like_dom"/>
</dbReference>
<evidence type="ECO:0000256" key="2">
    <source>
        <dbReference type="ARBA" id="ARBA00023157"/>
    </source>
</evidence>
<evidence type="ECO:0000259" key="4">
    <source>
        <dbReference type="PROSITE" id="PS50835"/>
    </source>
</evidence>
<dbReference type="GO" id="GO:0043005">
    <property type="term" value="C:neuron projection"/>
    <property type="evidence" value="ECO:0007669"/>
    <property type="project" value="TreeGrafter"/>
</dbReference>
<keyword evidence="6" id="KW-1185">Reference proteome</keyword>
<sequence>MQGRVVSYVNITSVRVEDGGEYECHARSSVGIVSHAARLNVYGLPYIRPMKDVSAVAGESLMLRCHVAGYPIDTITWHRGQILKHLIMHIS</sequence>
<evidence type="ECO:0000313" key="6">
    <source>
        <dbReference type="Proteomes" id="UP001054945"/>
    </source>
</evidence>
<gene>
    <name evidence="5" type="primary">Dscam2</name>
    <name evidence="5" type="ORF">CEXT_251081</name>
</gene>
<dbReference type="AlphaFoldDB" id="A0AAV4M4W2"/>
<evidence type="ECO:0000313" key="5">
    <source>
        <dbReference type="EMBL" id="GIX66890.1"/>
    </source>
</evidence>
<name>A0AAV4M4W2_CAEEX</name>
<dbReference type="EMBL" id="BPLR01019348">
    <property type="protein sequence ID" value="GIX66890.1"/>
    <property type="molecule type" value="Genomic_DNA"/>
</dbReference>
<dbReference type="Proteomes" id="UP001054945">
    <property type="component" value="Unassembled WGS sequence"/>
</dbReference>
<accession>A0AAV4M4W2</accession>
<organism evidence="5 6">
    <name type="scientific">Caerostris extrusa</name>
    <name type="common">Bark spider</name>
    <name type="synonym">Caerostris bankana</name>
    <dbReference type="NCBI Taxonomy" id="172846"/>
    <lineage>
        <taxon>Eukaryota</taxon>
        <taxon>Metazoa</taxon>
        <taxon>Ecdysozoa</taxon>
        <taxon>Arthropoda</taxon>
        <taxon>Chelicerata</taxon>
        <taxon>Arachnida</taxon>
        <taxon>Araneae</taxon>
        <taxon>Araneomorphae</taxon>
        <taxon>Entelegynae</taxon>
        <taxon>Araneoidea</taxon>
        <taxon>Araneidae</taxon>
        <taxon>Caerostris</taxon>
    </lineage>
</organism>
<dbReference type="PANTHER" id="PTHR12231:SF105">
    <property type="entry name" value="LACHESIN-LIKE PROTEIN"/>
    <property type="match status" value="1"/>
</dbReference>
<dbReference type="InterPro" id="IPR013783">
    <property type="entry name" value="Ig-like_fold"/>
</dbReference>
<keyword evidence="2" id="KW-1015">Disulfide bond</keyword>
<protein>
    <submittedName>
        <fullName evidence="5">Down syndrome cell adhesion molecule-like protein Dscam2</fullName>
    </submittedName>
</protein>